<proteinExistence type="predicted"/>
<organism evidence="2 3">
    <name type="scientific">Candidatus Paraluminiphilus aquimaris</name>
    <dbReference type="NCBI Taxonomy" id="2518994"/>
    <lineage>
        <taxon>Bacteria</taxon>
        <taxon>Pseudomonadati</taxon>
        <taxon>Pseudomonadota</taxon>
        <taxon>Gammaproteobacteria</taxon>
        <taxon>Cellvibrionales</taxon>
        <taxon>Halieaceae</taxon>
        <taxon>Candidatus Paraluminiphilus</taxon>
    </lineage>
</organism>
<dbReference type="InterPro" id="IPR029068">
    <property type="entry name" value="Glyas_Bleomycin-R_OHBP_Dase"/>
</dbReference>
<accession>A0ABY6Q2R5</accession>
<feature type="domain" description="Glyoxalase-like" evidence="1">
    <location>
        <begin position="8"/>
        <end position="172"/>
    </location>
</feature>
<dbReference type="RefSeq" id="WP_279242261.1">
    <property type="nucleotide sequence ID" value="NZ_CP036501.1"/>
</dbReference>
<dbReference type="SUPFAM" id="SSF54593">
    <property type="entry name" value="Glyoxalase/Bleomycin resistance protein/Dihydroxybiphenyl dioxygenase"/>
    <property type="match status" value="1"/>
</dbReference>
<sequence>MRIRQVALASSDLMMADETLCRLLGCAEGYIDREIIYFGLQNRLYTVGDTFLEVVSPAQPGAAAGRFLERRGTDGGYMVIVQVEDLEREKKRLEHTGIRTVFSDDRGVAKAIHLHPKDVPGAIPSLDEMTPPESWLWAGDGWEARAARHVGDIKAVEIASDSPRETGNCWAKAYGKALQQDGKHWCLSLGNTEIRFVLDSKSNEPALRAIDFDTLDFRAICAVADELGLSRRDRVVSVCGVEFNFC</sequence>
<dbReference type="Pfam" id="PF13468">
    <property type="entry name" value="Glyoxalase_3"/>
    <property type="match status" value="1"/>
</dbReference>
<dbReference type="Proteomes" id="UP001317963">
    <property type="component" value="Chromosome"/>
</dbReference>
<evidence type="ECO:0000313" key="3">
    <source>
        <dbReference type="Proteomes" id="UP001317963"/>
    </source>
</evidence>
<dbReference type="EMBL" id="CP036501">
    <property type="protein sequence ID" value="UZP73472.1"/>
    <property type="molecule type" value="Genomic_DNA"/>
</dbReference>
<gene>
    <name evidence="2" type="ORF">E0F26_01420</name>
</gene>
<name>A0ABY6Q2R5_9GAMM</name>
<dbReference type="Gene3D" id="3.10.180.10">
    <property type="entry name" value="2,3-Dihydroxybiphenyl 1,2-Dioxygenase, domain 1"/>
    <property type="match status" value="1"/>
</dbReference>
<protein>
    <recommendedName>
        <fullName evidence="1">Glyoxalase-like domain-containing protein</fullName>
    </recommendedName>
</protein>
<reference evidence="2 3" key="1">
    <citation type="submission" date="2019-02" db="EMBL/GenBank/DDBJ databases">
        <title>Halieaceae_genomes.</title>
        <authorList>
            <person name="Li S.-H."/>
        </authorList>
    </citation>
    <scope>NUCLEOTIDE SEQUENCE [LARGE SCALE GENOMIC DNA]</scope>
    <source>
        <strain evidence="2 3">JH123</strain>
    </source>
</reference>
<evidence type="ECO:0000313" key="2">
    <source>
        <dbReference type="EMBL" id="UZP73472.1"/>
    </source>
</evidence>
<dbReference type="InterPro" id="IPR025870">
    <property type="entry name" value="Glyoxalase-like_dom"/>
</dbReference>
<keyword evidence="3" id="KW-1185">Reference proteome</keyword>
<evidence type="ECO:0000259" key="1">
    <source>
        <dbReference type="Pfam" id="PF13468"/>
    </source>
</evidence>